<name>A0AAU9S6C6_THLAR</name>
<dbReference type="EMBL" id="OU466860">
    <property type="protein sequence ID" value="CAH2058552.1"/>
    <property type="molecule type" value="Genomic_DNA"/>
</dbReference>
<feature type="region of interest" description="Disordered" evidence="1">
    <location>
        <begin position="305"/>
        <end position="324"/>
    </location>
</feature>
<accession>A0AAU9S6C6</accession>
<sequence length="378" mass="42145">VSSKIMDGSCQHKAFCSCRFDSEIIDYVKNRIESCIKKFMSLEETVDHLLKNYQISHNLTRSTWEQLERESPIFFKKYYLRCKVAWQTKMFNDMLAKQVSQMIELGNIDICYTSPAILTFLTNHPEGIRLLDKLANTSCYKTMANSASLAASGAYGSSDNHLVAPTLAPEATDLTDDYPGALTVAATATDQWCTSVYPTCNEKTQPLSLIITNLELQALHQQLLITDDYIVDPTVAPAATDPAGNHLEAPTTDHWCTSTNPADIGAPMLDHPSTFGLGGDIGYNGLGFQDKDLDAQAHDLMQSDEQLKDRSGQHQPQFQPQQNFPLEEQRTLAYEESLDQLWRSFDTDQSTPANTSIDQQQAGGVKRRHPESEALNNP</sequence>
<dbReference type="PANTHER" id="PTHR31871:SF42">
    <property type="entry name" value="LOB DOMAIN-CONTAINING PROTEIN"/>
    <property type="match status" value="1"/>
</dbReference>
<feature type="region of interest" description="Disordered" evidence="1">
    <location>
        <begin position="341"/>
        <end position="378"/>
    </location>
</feature>
<organism evidence="2 3">
    <name type="scientific">Thlaspi arvense</name>
    <name type="common">Field penny-cress</name>
    <dbReference type="NCBI Taxonomy" id="13288"/>
    <lineage>
        <taxon>Eukaryota</taxon>
        <taxon>Viridiplantae</taxon>
        <taxon>Streptophyta</taxon>
        <taxon>Embryophyta</taxon>
        <taxon>Tracheophyta</taxon>
        <taxon>Spermatophyta</taxon>
        <taxon>Magnoliopsida</taxon>
        <taxon>eudicotyledons</taxon>
        <taxon>Gunneridae</taxon>
        <taxon>Pentapetalae</taxon>
        <taxon>rosids</taxon>
        <taxon>malvids</taxon>
        <taxon>Brassicales</taxon>
        <taxon>Brassicaceae</taxon>
        <taxon>Thlaspideae</taxon>
        <taxon>Thlaspi</taxon>
    </lineage>
</organism>
<evidence type="ECO:0000313" key="3">
    <source>
        <dbReference type="Proteomes" id="UP000836841"/>
    </source>
</evidence>
<gene>
    <name evidence="2" type="ORF">TAV2_LOCUS13305</name>
</gene>
<dbReference type="Pfam" id="PF09713">
    <property type="entry name" value="A_thal_3526"/>
    <property type="match status" value="1"/>
</dbReference>
<dbReference type="InterPro" id="IPR006476">
    <property type="entry name" value="CHP01589_pln"/>
</dbReference>
<evidence type="ECO:0000256" key="1">
    <source>
        <dbReference type="SAM" id="MobiDB-lite"/>
    </source>
</evidence>
<dbReference type="Proteomes" id="UP000836841">
    <property type="component" value="Chromosome 4"/>
</dbReference>
<feature type="non-terminal residue" evidence="2">
    <location>
        <position position="378"/>
    </location>
</feature>
<evidence type="ECO:0000313" key="2">
    <source>
        <dbReference type="EMBL" id="CAH2058552.1"/>
    </source>
</evidence>
<feature type="compositionally biased region" description="Polar residues" evidence="1">
    <location>
        <begin position="347"/>
        <end position="362"/>
    </location>
</feature>
<protein>
    <submittedName>
        <fullName evidence="2">Uncharacterized protein</fullName>
    </submittedName>
</protein>
<keyword evidence="3" id="KW-1185">Reference proteome</keyword>
<dbReference type="NCBIfam" id="TIGR01589">
    <property type="entry name" value="A_thal_3526"/>
    <property type="match status" value="1"/>
</dbReference>
<dbReference type="PANTHER" id="PTHR31871">
    <property type="entry name" value="OS02G0137100 PROTEIN"/>
    <property type="match status" value="1"/>
</dbReference>
<dbReference type="AlphaFoldDB" id="A0AAU9S6C6"/>
<reference evidence="2 3" key="1">
    <citation type="submission" date="2022-03" db="EMBL/GenBank/DDBJ databases">
        <authorList>
            <person name="Nunn A."/>
            <person name="Chopra R."/>
            <person name="Nunn A."/>
            <person name="Contreras Garrido A."/>
        </authorList>
    </citation>
    <scope>NUCLEOTIDE SEQUENCE [LARGE SCALE GENOMIC DNA]</scope>
</reference>
<feature type="compositionally biased region" description="Low complexity" evidence="1">
    <location>
        <begin position="313"/>
        <end position="324"/>
    </location>
</feature>
<proteinExistence type="predicted"/>